<protein>
    <submittedName>
        <fullName evidence="2">Uncharacterized protein</fullName>
    </submittedName>
</protein>
<sequence>MGRAWAPPLTQHAAALLPAALLHFDTQSSLAYAILFGDLAEKRSEFVLQISADRQTSLSHPKDVATPPQRLTRWTSGSRNHTLEHGPAAKTIAPDGGRCARNPDFEKYPPDRPFFVCAMSTNSPQKHVLRRSLLPHKPRRKEARFTTLPPLTQKTRIRARRAKAPPSSCTQGLQKRRTTYF</sequence>
<dbReference type="AlphaFoldDB" id="A0A2V1DST0"/>
<dbReference type="Proteomes" id="UP000244855">
    <property type="component" value="Unassembled WGS sequence"/>
</dbReference>
<accession>A0A2V1DST0</accession>
<dbReference type="EMBL" id="KZ805374">
    <property type="protein sequence ID" value="PVI00390.1"/>
    <property type="molecule type" value="Genomic_DNA"/>
</dbReference>
<reference evidence="2 3" key="1">
    <citation type="journal article" date="2018" name="Sci. Rep.">
        <title>Comparative genomics provides insights into the lifestyle and reveals functional heterogeneity of dark septate endophytic fungi.</title>
        <authorList>
            <person name="Knapp D.G."/>
            <person name="Nemeth J.B."/>
            <person name="Barry K."/>
            <person name="Hainaut M."/>
            <person name="Henrissat B."/>
            <person name="Johnson J."/>
            <person name="Kuo A."/>
            <person name="Lim J.H.P."/>
            <person name="Lipzen A."/>
            <person name="Nolan M."/>
            <person name="Ohm R.A."/>
            <person name="Tamas L."/>
            <person name="Grigoriev I.V."/>
            <person name="Spatafora J.W."/>
            <person name="Nagy L.G."/>
            <person name="Kovacs G.M."/>
        </authorList>
    </citation>
    <scope>NUCLEOTIDE SEQUENCE [LARGE SCALE GENOMIC DNA]</scope>
    <source>
        <strain evidence="2 3">DSE2036</strain>
    </source>
</reference>
<gene>
    <name evidence="2" type="ORF">DM02DRAFT_628565</name>
</gene>
<feature type="region of interest" description="Disordered" evidence="1">
    <location>
        <begin position="157"/>
        <end position="181"/>
    </location>
</feature>
<organism evidence="2 3">
    <name type="scientific">Periconia macrospinosa</name>
    <dbReference type="NCBI Taxonomy" id="97972"/>
    <lineage>
        <taxon>Eukaryota</taxon>
        <taxon>Fungi</taxon>
        <taxon>Dikarya</taxon>
        <taxon>Ascomycota</taxon>
        <taxon>Pezizomycotina</taxon>
        <taxon>Dothideomycetes</taxon>
        <taxon>Pleosporomycetidae</taxon>
        <taxon>Pleosporales</taxon>
        <taxon>Massarineae</taxon>
        <taxon>Periconiaceae</taxon>
        <taxon>Periconia</taxon>
    </lineage>
</organism>
<evidence type="ECO:0000256" key="1">
    <source>
        <dbReference type="SAM" id="MobiDB-lite"/>
    </source>
</evidence>
<feature type="region of interest" description="Disordered" evidence="1">
    <location>
        <begin position="57"/>
        <end position="97"/>
    </location>
</feature>
<proteinExistence type="predicted"/>
<name>A0A2V1DST0_9PLEO</name>
<evidence type="ECO:0000313" key="2">
    <source>
        <dbReference type="EMBL" id="PVI00390.1"/>
    </source>
</evidence>
<evidence type="ECO:0000313" key="3">
    <source>
        <dbReference type="Proteomes" id="UP000244855"/>
    </source>
</evidence>
<keyword evidence="3" id="KW-1185">Reference proteome</keyword>